<evidence type="ECO:0000313" key="3">
    <source>
        <dbReference type="EMBL" id="MBB6127997.1"/>
    </source>
</evidence>
<evidence type="ECO:0000313" key="2">
    <source>
        <dbReference type="EMBL" id="MBB6110960.1"/>
    </source>
</evidence>
<dbReference type="Proteomes" id="UP000548326">
    <property type="component" value="Unassembled WGS sequence"/>
</dbReference>
<evidence type="ECO:0000313" key="4">
    <source>
        <dbReference type="Proteomes" id="UP000541583"/>
    </source>
</evidence>
<keyword evidence="1" id="KW-0812">Transmembrane</keyword>
<dbReference type="Proteomes" id="UP000541583">
    <property type="component" value="Unassembled WGS sequence"/>
</dbReference>
<organism evidence="3 5">
    <name type="scientific">Mucilaginibacter lappiensis</name>
    <dbReference type="NCBI Taxonomy" id="354630"/>
    <lineage>
        <taxon>Bacteria</taxon>
        <taxon>Pseudomonadati</taxon>
        <taxon>Bacteroidota</taxon>
        <taxon>Sphingobacteriia</taxon>
        <taxon>Sphingobacteriales</taxon>
        <taxon>Sphingobacteriaceae</taxon>
        <taxon>Mucilaginibacter</taxon>
    </lineage>
</organism>
<dbReference type="InterPro" id="IPR011990">
    <property type="entry name" value="TPR-like_helical_dom_sf"/>
</dbReference>
<comment type="caution">
    <text evidence="3">The sequence shown here is derived from an EMBL/GenBank/DDBJ whole genome shotgun (WGS) entry which is preliminary data.</text>
</comment>
<keyword evidence="4" id="KW-1185">Reference proteome</keyword>
<dbReference type="EMBL" id="JACHCA010000005">
    <property type="protein sequence ID" value="MBB6127997.1"/>
    <property type="molecule type" value="Genomic_DNA"/>
</dbReference>
<evidence type="ECO:0000313" key="5">
    <source>
        <dbReference type="Proteomes" id="UP000548326"/>
    </source>
</evidence>
<keyword evidence="1" id="KW-0472">Membrane</keyword>
<dbReference type="AlphaFoldDB" id="A0A1N7C7P1"/>
<proteinExistence type="predicted"/>
<feature type="transmembrane region" description="Helical" evidence="1">
    <location>
        <begin position="6"/>
        <end position="24"/>
    </location>
</feature>
<gene>
    <name evidence="3" type="ORF">HDF22_002110</name>
    <name evidence="2" type="ORF">HDF23_003721</name>
</gene>
<evidence type="ECO:0000256" key="1">
    <source>
        <dbReference type="SAM" id="Phobius"/>
    </source>
</evidence>
<protein>
    <submittedName>
        <fullName evidence="3">Tetratricopeptide (TPR) repeat protein</fullName>
    </submittedName>
</protein>
<keyword evidence="1" id="KW-1133">Transmembrane helix</keyword>
<dbReference type="SUPFAM" id="SSF48452">
    <property type="entry name" value="TPR-like"/>
    <property type="match status" value="1"/>
</dbReference>
<dbReference type="RefSeq" id="WP_076374608.1">
    <property type="nucleotide sequence ID" value="NZ_FTMG01000009.1"/>
</dbReference>
<dbReference type="STRING" id="354630.SAMN05421821_10924"/>
<dbReference type="OrthoDB" id="1432556at2"/>
<reference evidence="4 5" key="1">
    <citation type="submission" date="2020-08" db="EMBL/GenBank/DDBJ databases">
        <title>Genomic Encyclopedia of Type Strains, Phase IV (KMG-V): Genome sequencing to study the core and pangenomes of soil and plant-associated prokaryotes.</title>
        <authorList>
            <person name="Whitman W."/>
        </authorList>
    </citation>
    <scope>NUCLEOTIDE SEQUENCE [LARGE SCALE GENOMIC DNA]</scope>
    <source>
        <strain evidence="2 4">ANJLi2</strain>
        <strain evidence="3 5">MP601</strain>
    </source>
</reference>
<feature type="transmembrane region" description="Helical" evidence="1">
    <location>
        <begin position="29"/>
        <end position="45"/>
    </location>
</feature>
<accession>A0A1N7C7P1</accession>
<dbReference type="EMBL" id="JACHCB010000009">
    <property type="protein sequence ID" value="MBB6110960.1"/>
    <property type="molecule type" value="Genomic_DNA"/>
</dbReference>
<name>A0A1N7C7P1_9SPHI</name>
<sequence>MFSNRVRLFIAFIFLLSLGLLLYLRIYELAAVAVMMILLLIWDYFKQGTLVVAAKHFHAKDYVKTEASLKEISNPKWLSKKRRGFYEYIYGGVCVQRQEFEAAEQHYELAAQYPLHTLNDHVAALVTVANLNIRFGNYDKAKAYLGLAEKHTEKMTAKMKEVISRLHQELKKH</sequence>